<name>A0A316F6C9_9ACTN</name>
<evidence type="ECO:0000256" key="1">
    <source>
        <dbReference type="ARBA" id="ARBA00022679"/>
    </source>
</evidence>
<dbReference type="PANTHER" id="PTHR43420">
    <property type="entry name" value="ACETYLTRANSFERASE"/>
    <property type="match status" value="1"/>
</dbReference>
<dbReference type="GO" id="GO:0016747">
    <property type="term" value="F:acyltransferase activity, transferring groups other than amino-acyl groups"/>
    <property type="evidence" value="ECO:0007669"/>
    <property type="project" value="InterPro"/>
</dbReference>
<proteinExistence type="predicted"/>
<evidence type="ECO:0000259" key="3">
    <source>
        <dbReference type="PROSITE" id="PS51186"/>
    </source>
</evidence>
<comment type="caution">
    <text evidence="4">The sequence shown here is derived from an EMBL/GenBank/DDBJ whole genome shotgun (WGS) entry which is preliminary data.</text>
</comment>
<dbReference type="SUPFAM" id="SSF55729">
    <property type="entry name" value="Acyl-CoA N-acyltransferases (Nat)"/>
    <property type="match status" value="1"/>
</dbReference>
<dbReference type="Gene3D" id="3.40.630.30">
    <property type="match status" value="1"/>
</dbReference>
<dbReference type="InterPro" id="IPR000182">
    <property type="entry name" value="GNAT_dom"/>
</dbReference>
<dbReference type="Pfam" id="PF00583">
    <property type="entry name" value="Acetyltransf_1"/>
    <property type="match status" value="1"/>
</dbReference>
<organism evidence="4 5">
    <name type="scientific">Actinoplanes xinjiangensis</name>
    <dbReference type="NCBI Taxonomy" id="512350"/>
    <lineage>
        <taxon>Bacteria</taxon>
        <taxon>Bacillati</taxon>
        <taxon>Actinomycetota</taxon>
        <taxon>Actinomycetes</taxon>
        <taxon>Micromonosporales</taxon>
        <taxon>Micromonosporaceae</taxon>
        <taxon>Actinoplanes</taxon>
    </lineage>
</organism>
<dbReference type="RefSeq" id="WP_109600406.1">
    <property type="nucleotide sequence ID" value="NZ_BONA01000076.1"/>
</dbReference>
<feature type="domain" description="N-acetyltransferase" evidence="3">
    <location>
        <begin position="5"/>
        <end position="191"/>
    </location>
</feature>
<gene>
    <name evidence="4" type="ORF">BC793_12167</name>
</gene>
<keyword evidence="5" id="KW-1185">Reference proteome</keyword>
<evidence type="ECO:0000313" key="5">
    <source>
        <dbReference type="Proteomes" id="UP000245697"/>
    </source>
</evidence>
<reference evidence="4 5" key="1">
    <citation type="submission" date="2018-05" db="EMBL/GenBank/DDBJ databases">
        <title>Genomic Encyclopedia of Archaeal and Bacterial Type Strains, Phase II (KMG-II): from individual species to whole genera.</title>
        <authorList>
            <person name="Goeker M."/>
        </authorList>
    </citation>
    <scope>NUCLEOTIDE SEQUENCE [LARGE SCALE GENOMIC DNA]</scope>
    <source>
        <strain evidence="4 5">DSM 45184</strain>
    </source>
</reference>
<dbReference type="OrthoDB" id="5173601at2"/>
<keyword evidence="1 4" id="KW-0808">Transferase</keyword>
<evidence type="ECO:0000313" key="4">
    <source>
        <dbReference type="EMBL" id="PWK39800.1"/>
    </source>
</evidence>
<dbReference type="InterPro" id="IPR050680">
    <property type="entry name" value="YpeA/RimI_acetyltransf"/>
</dbReference>
<dbReference type="PROSITE" id="PS51186">
    <property type="entry name" value="GNAT"/>
    <property type="match status" value="1"/>
</dbReference>
<dbReference type="AlphaFoldDB" id="A0A316F6C9"/>
<dbReference type="Proteomes" id="UP000245697">
    <property type="component" value="Unassembled WGS sequence"/>
</dbReference>
<dbReference type="EMBL" id="QGGR01000021">
    <property type="protein sequence ID" value="PWK39800.1"/>
    <property type="molecule type" value="Genomic_DNA"/>
</dbReference>
<keyword evidence="2" id="KW-0012">Acyltransferase</keyword>
<protein>
    <submittedName>
        <fullName evidence="4">Acetyltransferase (GNAT) family protein</fullName>
    </submittedName>
</protein>
<sequence>MDDPVIDHGFTEAERPRVGALYWSAFGSKLRTAFRDDTTGRSQVTAGLRADRTLVARDHGAVIAVCGYHRDGHGAADLSWRRLRESLGVTAALRASVVLAPLDRQERSGVLVLDGVCVSAERRGRGIGSALLDAVTVYGAGLGHRWVQLSVIDTNPRAEALYRRCGFDVVGEGSVGALRHLYGFERYKTMRKRTGRW</sequence>
<dbReference type="InterPro" id="IPR016181">
    <property type="entry name" value="Acyl_CoA_acyltransferase"/>
</dbReference>
<evidence type="ECO:0000256" key="2">
    <source>
        <dbReference type="ARBA" id="ARBA00023315"/>
    </source>
</evidence>
<accession>A0A316F6C9</accession>
<dbReference type="CDD" id="cd04301">
    <property type="entry name" value="NAT_SF"/>
    <property type="match status" value="1"/>
</dbReference>